<keyword evidence="1" id="KW-1133">Transmembrane helix</keyword>
<dbReference type="EMBL" id="BAAARW010000022">
    <property type="protein sequence ID" value="GAA2437852.1"/>
    <property type="molecule type" value="Genomic_DNA"/>
</dbReference>
<protein>
    <submittedName>
        <fullName evidence="2">Uncharacterized protein</fullName>
    </submittedName>
</protein>
<evidence type="ECO:0000256" key="1">
    <source>
        <dbReference type="SAM" id="Phobius"/>
    </source>
</evidence>
<keyword evidence="1" id="KW-0472">Membrane</keyword>
<accession>A0ABN3JTS5</accession>
<keyword evidence="3" id="KW-1185">Reference proteome</keyword>
<dbReference type="RefSeq" id="WP_344593580.1">
    <property type="nucleotide sequence ID" value="NZ_BAAARW010000022.1"/>
</dbReference>
<gene>
    <name evidence="2" type="ORF">GCM10010191_61140</name>
</gene>
<sequence length="62" mass="6477">MNGYGLGEIPPWIMPPYGGSIDGLFNPAPNLILLASVLLIGALAVHLRARARLRSAAAQIPA</sequence>
<keyword evidence="1" id="KW-0812">Transmembrane</keyword>
<reference evidence="2 3" key="1">
    <citation type="journal article" date="2019" name="Int. J. Syst. Evol. Microbiol.">
        <title>The Global Catalogue of Microorganisms (GCM) 10K type strain sequencing project: providing services to taxonomists for standard genome sequencing and annotation.</title>
        <authorList>
            <consortium name="The Broad Institute Genomics Platform"/>
            <consortium name="The Broad Institute Genome Sequencing Center for Infectious Disease"/>
            <person name="Wu L."/>
            <person name="Ma J."/>
        </authorList>
    </citation>
    <scope>NUCLEOTIDE SEQUENCE [LARGE SCALE GENOMIC DNA]</scope>
    <source>
        <strain evidence="2 3">JCM 3325</strain>
    </source>
</reference>
<dbReference type="Proteomes" id="UP001501231">
    <property type="component" value="Unassembled WGS sequence"/>
</dbReference>
<evidence type="ECO:0000313" key="2">
    <source>
        <dbReference type="EMBL" id="GAA2437852.1"/>
    </source>
</evidence>
<comment type="caution">
    <text evidence="2">The sequence shown here is derived from an EMBL/GenBank/DDBJ whole genome shotgun (WGS) entry which is preliminary data.</text>
</comment>
<organism evidence="2 3">
    <name type="scientific">Actinomadura vinacea</name>
    <dbReference type="NCBI Taxonomy" id="115336"/>
    <lineage>
        <taxon>Bacteria</taxon>
        <taxon>Bacillati</taxon>
        <taxon>Actinomycetota</taxon>
        <taxon>Actinomycetes</taxon>
        <taxon>Streptosporangiales</taxon>
        <taxon>Thermomonosporaceae</taxon>
        <taxon>Actinomadura</taxon>
    </lineage>
</organism>
<feature type="transmembrane region" description="Helical" evidence="1">
    <location>
        <begin position="24"/>
        <end position="45"/>
    </location>
</feature>
<proteinExistence type="predicted"/>
<evidence type="ECO:0000313" key="3">
    <source>
        <dbReference type="Proteomes" id="UP001501231"/>
    </source>
</evidence>
<name>A0ABN3JTS5_9ACTN</name>